<dbReference type="Pfam" id="PF00668">
    <property type="entry name" value="Condensation"/>
    <property type="match status" value="1"/>
</dbReference>
<evidence type="ECO:0000259" key="1">
    <source>
        <dbReference type="Pfam" id="PF00668"/>
    </source>
</evidence>
<gene>
    <name evidence="2" type="ORF">JHX87_10040</name>
</gene>
<dbReference type="PANTHER" id="PTHR45527">
    <property type="entry name" value="NONRIBOSOMAL PEPTIDE SYNTHETASE"/>
    <property type="match status" value="1"/>
</dbReference>
<evidence type="ECO:0000313" key="3">
    <source>
        <dbReference type="Proteomes" id="UP001219349"/>
    </source>
</evidence>
<name>A0ABY7SIY9_9RHOB</name>
<dbReference type="PANTHER" id="PTHR45527:SF1">
    <property type="entry name" value="FATTY ACID SYNTHASE"/>
    <property type="match status" value="1"/>
</dbReference>
<sequence>MTEIGSDAGSAAAVWYDLTAGQMDFWEEFQFHPDQPVSTVAHVIAFNGVLDEAAMLSAIRQTVAEADTLALRFRETEDGRVQQRVDPARVPQVRQLDLRQEPDPEAAARRLMRADIDAPLDLRHAPLSAQMLLRLGERRWFWYSRGHHIILDGYSMSLIEKRVATLYAAALGQGEVGRPFDRLADFLREERDYAQSPAFQTDRSYWRDTLAPHRGDLPVLQKGAEDYGLAPLTADFAMGPDFDAALRDAAARLGMNWADLLTLLSAIWLSLLDPGRRPANGPVWLPYMSRMGSISANIPAMVVNILPLIVDPQPDEPLPTLIGRLSRHFRRHRRHGRYRIEDIARDCGIPSGQRFHFTPLVNVMPFAPPRFHGLETERLVLAAGPGDGFNVSFTGGGTGSGLIASIEADPTIGATEFSGRVTAFRQWIGSVLRDPENAALVPVTATTPTSRVS</sequence>
<dbReference type="Proteomes" id="UP001219349">
    <property type="component" value="Chromosome"/>
</dbReference>
<protein>
    <submittedName>
        <fullName evidence="2">Condensation protein</fullName>
    </submittedName>
</protein>
<reference evidence="2 3" key="1">
    <citation type="submission" date="2021-01" db="EMBL/GenBank/DDBJ databases">
        <title>Biogeographic distribution of Paracoccus.</title>
        <authorList>
            <person name="Hollensteiner J."/>
            <person name="Leineberger J."/>
            <person name="Brinkhoff T."/>
            <person name="Daniel R."/>
        </authorList>
    </citation>
    <scope>NUCLEOTIDE SEQUENCE [LARGE SCALE GENOMIC DNA]</scope>
    <source>
        <strain evidence="2 3">KCTC 22803</strain>
    </source>
</reference>
<keyword evidence="3" id="KW-1185">Reference proteome</keyword>
<organism evidence="2 3">
    <name type="scientific">Paracoccus fistulariae</name>
    <dbReference type="NCBI Taxonomy" id="658446"/>
    <lineage>
        <taxon>Bacteria</taxon>
        <taxon>Pseudomonadati</taxon>
        <taxon>Pseudomonadota</taxon>
        <taxon>Alphaproteobacteria</taxon>
        <taxon>Rhodobacterales</taxon>
        <taxon>Paracoccaceae</taxon>
        <taxon>Paracoccus</taxon>
    </lineage>
</organism>
<proteinExistence type="predicted"/>
<evidence type="ECO:0000313" key="2">
    <source>
        <dbReference type="EMBL" id="WCR05871.1"/>
    </source>
</evidence>
<dbReference type="EMBL" id="CP067136">
    <property type="protein sequence ID" value="WCR05871.1"/>
    <property type="molecule type" value="Genomic_DNA"/>
</dbReference>
<dbReference type="InterPro" id="IPR001242">
    <property type="entry name" value="Condensation_dom"/>
</dbReference>
<accession>A0ABY7SIY9</accession>
<dbReference type="Gene3D" id="3.30.559.30">
    <property type="entry name" value="Nonribosomal peptide synthetase, condensation domain"/>
    <property type="match status" value="1"/>
</dbReference>
<dbReference type="SUPFAM" id="SSF52777">
    <property type="entry name" value="CoA-dependent acyltransferases"/>
    <property type="match status" value="2"/>
</dbReference>
<dbReference type="RefSeq" id="WP_271885209.1">
    <property type="nucleotide sequence ID" value="NZ_CP067136.1"/>
</dbReference>
<dbReference type="Gene3D" id="3.30.559.10">
    <property type="entry name" value="Chloramphenicol acetyltransferase-like domain"/>
    <property type="match status" value="1"/>
</dbReference>
<feature type="domain" description="Condensation" evidence="1">
    <location>
        <begin position="16"/>
        <end position="363"/>
    </location>
</feature>
<dbReference type="InterPro" id="IPR023213">
    <property type="entry name" value="CAT-like_dom_sf"/>
</dbReference>